<feature type="transmembrane region" description="Helical" evidence="1">
    <location>
        <begin position="147"/>
        <end position="165"/>
    </location>
</feature>
<keyword evidence="1" id="KW-1133">Transmembrane helix</keyword>
<dbReference type="KEGG" id="sfy:GFH48_02605"/>
<evidence type="ECO:0000313" key="2">
    <source>
        <dbReference type="EMBL" id="QFZ72297.1"/>
    </source>
</evidence>
<feature type="transmembrane region" description="Helical" evidence="1">
    <location>
        <begin position="20"/>
        <end position="42"/>
    </location>
</feature>
<keyword evidence="1" id="KW-0812">Transmembrane</keyword>
<evidence type="ECO:0000256" key="1">
    <source>
        <dbReference type="SAM" id="Phobius"/>
    </source>
</evidence>
<reference evidence="2 3" key="1">
    <citation type="submission" date="2019-10" db="EMBL/GenBank/DDBJ databases">
        <title>A novel species.</title>
        <authorList>
            <person name="Gao J."/>
        </authorList>
    </citation>
    <scope>NUCLEOTIDE SEQUENCE [LARGE SCALE GENOMIC DNA]</scope>
    <source>
        <strain evidence="2 3">QMT-28</strain>
    </source>
</reference>
<proteinExistence type="predicted"/>
<feature type="transmembrane region" description="Helical" evidence="1">
    <location>
        <begin position="88"/>
        <end position="111"/>
    </location>
</feature>
<dbReference type="RefSeq" id="WP_153286667.1">
    <property type="nucleotide sequence ID" value="NZ_CP045643.1"/>
</dbReference>
<organism evidence="2 3">
    <name type="scientific">Streptomyces fagopyri</name>
    <dbReference type="NCBI Taxonomy" id="2662397"/>
    <lineage>
        <taxon>Bacteria</taxon>
        <taxon>Bacillati</taxon>
        <taxon>Actinomycetota</taxon>
        <taxon>Actinomycetes</taxon>
        <taxon>Kitasatosporales</taxon>
        <taxon>Streptomycetaceae</taxon>
        <taxon>Streptomyces</taxon>
    </lineage>
</organism>
<gene>
    <name evidence="2" type="ORF">GFH48_02605</name>
</gene>
<dbReference type="AlphaFoldDB" id="A0A5Q0L6V9"/>
<accession>A0A5Q0L6V9</accession>
<protein>
    <submittedName>
        <fullName evidence="2">Uncharacterized protein</fullName>
    </submittedName>
</protein>
<keyword evidence="3" id="KW-1185">Reference proteome</keyword>
<feature type="transmembrane region" description="Helical" evidence="1">
    <location>
        <begin position="54"/>
        <end position="76"/>
    </location>
</feature>
<feature type="transmembrane region" description="Helical" evidence="1">
    <location>
        <begin position="117"/>
        <end position="140"/>
    </location>
</feature>
<keyword evidence="1" id="KW-0472">Membrane</keyword>
<name>A0A5Q0L6V9_9ACTN</name>
<sequence length="339" mass="35478">MLYLTGTVTEAGPHPLTAWLLVRAWLAGLASATGIGLVRAVITNLVPGGGGLAGLVVLIVLGLCSACQVVASALLCRSVQQVRPARPRPLRTAVAILILGSAAMLTLNQVLCSGPRFVLPFGPLSLLLLCLPYPLAFALLAAPDLRTGVAVTAAGIAIAGTVFPLRTAQEHLAADAWRGHHSATDPRLLQAVDWPGGRQGTFTAGSYGVRLDVYFPNTNIDGFSEAVVTVSRSGTDPCGGVGVIAAYETVPSQDEFPDGQIITLPAKKCTPAGPNRWTLSGRGFTGYAERRDGVLIRLSVTSGHNGDDLPTIAGTLHVLDDHQLWSYLNTPLSPSWLLT</sequence>
<evidence type="ECO:0000313" key="3">
    <source>
        <dbReference type="Proteomes" id="UP000326179"/>
    </source>
</evidence>
<dbReference type="EMBL" id="CP045643">
    <property type="protein sequence ID" value="QFZ72297.1"/>
    <property type="molecule type" value="Genomic_DNA"/>
</dbReference>
<dbReference type="Proteomes" id="UP000326179">
    <property type="component" value="Chromosome"/>
</dbReference>